<dbReference type="InterPro" id="IPR036388">
    <property type="entry name" value="WH-like_DNA-bd_sf"/>
</dbReference>
<dbReference type="Gene3D" id="3.40.50.300">
    <property type="entry name" value="P-loop containing nucleotide triphosphate hydrolases"/>
    <property type="match status" value="1"/>
</dbReference>
<dbReference type="Pfam" id="PF13424">
    <property type="entry name" value="TPR_12"/>
    <property type="match status" value="1"/>
</dbReference>
<gene>
    <name evidence="2" type="ORF">GCM10009744_02640</name>
</gene>
<accession>A0ABN2EXR8</accession>
<dbReference type="SMART" id="SM01043">
    <property type="entry name" value="BTAD"/>
    <property type="match status" value="1"/>
</dbReference>
<dbReference type="InterPro" id="IPR016032">
    <property type="entry name" value="Sig_transdc_resp-reg_C-effctor"/>
</dbReference>
<evidence type="ECO:0000313" key="3">
    <source>
        <dbReference type="Proteomes" id="UP001501319"/>
    </source>
</evidence>
<dbReference type="Gene3D" id="1.25.40.10">
    <property type="entry name" value="Tetratricopeptide repeat domain"/>
    <property type="match status" value="2"/>
</dbReference>
<dbReference type="InterPro" id="IPR005158">
    <property type="entry name" value="BTAD"/>
</dbReference>
<dbReference type="PANTHER" id="PTHR47691">
    <property type="entry name" value="REGULATOR-RELATED"/>
    <property type="match status" value="1"/>
</dbReference>
<dbReference type="PANTHER" id="PTHR47691:SF3">
    <property type="entry name" value="HTH-TYPE TRANSCRIPTIONAL REGULATOR RV0890C-RELATED"/>
    <property type="match status" value="1"/>
</dbReference>
<dbReference type="InterPro" id="IPR011990">
    <property type="entry name" value="TPR-like_helical_dom_sf"/>
</dbReference>
<dbReference type="InterPro" id="IPR027417">
    <property type="entry name" value="P-loop_NTPase"/>
</dbReference>
<dbReference type="EMBL" id="BAAANE010000001">
    <property type="protein sequence ID" value="GAA1619452.1"/>
    <property type="molecule type" value="Genomic_DNA"/>
</dbReference>
<dbReference type="Pfam" id="PF03704">
    <property type="entry name" value="BTAD"/>
    <property type="match status" value="1"/>
</dbReference>
<reference evidence="2 3" key="1">
    <citation type="journal article" date="2019" name="Int. J. Syst. Evol. Microbiol.">
        <title>The Global Catalogue of Microorganisms (GCM) 10K type strain sequencing project: providing services to taxonomists for standard genome sequencing and annotation.</title>
        <authorList>
            <consortium name="The Broad Institute Genomics Platform"/>
            <consortium name="The Broad Institute Genome Sequencing Center for Infectious Disease"/>
            <person name="Wu L."/>
            <person name="Ma J."/>
        </authorList>
    </citation>
    <scope>NUCLEOTIDE SEQUENCE [LARGE SCALE GENOMIC DNA]</scope>
    <source>
        <strain evidence="2 3">JCM 14306</strain>
    </source>
</reference>
<sequence>MQIQLLGGFGVDRGGEPVEPRAWRLRKARTLVKLLALTRDQRLHREVLLDTLWPDRDPTSAVNNLHQALHVARRALAGDGPTNGLLELRDDVVSLLTDGLVDVDVRRFEQLTALARAGGDLADLRAAVAAYTGDLLPEDRFEDWAARPREELRENFCDLLVDLADTISAGGAQGYEVEALDALQRALATNPLHERAARSLMRRHAAMGRRSEALARYEQLRDDLRAAYGTDPDPETRRLYRDLLTGSLEDEAPRAPDLGGHNLAPALTSFVGREREIADVRRLLSRGRLLTLTGVGGAGKTRLAEEAARRLVDSYPDGVWVADLVPVADPRLVADTVAAALGLDPAAGADPLRTLVARLAPRTLLLVLDNCEHLLAACAELANAVRRGCAGVTVLATSREPLRVPGEVTFRVPSLELPEPGDAGDLDRLGSLASVRLFLDRARDVRPDFVLDAGSTGSVVEICRRLDGIPLALELAAARMSHLEPAEIAERLSEALPLLGRSGQITRHATLRAALEWSHELLSEDEQVLLRRLAVFAGSFSLVSAEQVCADERLPVRDVLDCLGRVVDKSLLQVERAGSHSRYRLLETIRQFALERLVEAGEVEQFDAAHSRHFLDVARHHDLERAAGVVVERPQLLDADHDNLRAALGWALRNDHQRALSLAVSLWPYWLARGHFVEGAGWLERVLEVAAAPSPERARALFALAVLDARRGLGDRLRGLGDAGVGVAEQSGDPAEVVYARVLRGTLLLSSANLDEVERTATKAVADAEALGAAPAAAAARGLAAMAALFREDVTSAQQRFGDCLRHLGLIEATVVPFFPAVTLSLPLVPVDGLSVPVFEESWLLGRRVGAQQGRGYTLSALADAHRLAGDLDNAIDAVRRSVAVFTDIDDPAGLAHALNHLGCIERDRRLFEPADEHLREALRIRAQLGDRRGENVSLANLGLLSAAAGDLEAGRRFARQAVDRGEAVEDAPGVAGALLDLAVVELFAGERHAARVLAEQAVEAFQPQGYLRLEAWTRLLAAELARDDNDSAALVRHGRTATELFARLGCQLGTARAATLPVGDSKRAPSRPAKAR</sequence>
<name>A0ABN2EXR8_9ACTN</name>
<dbReference type="RefSeq" id="WP_344107659.1">
    <property type="nucleotide sequence ID" value="NZ_BAAANE010000001.1"/>
</dbReference>
<dbReference type="SUPFAM" id="SSF52540">
    <property type="entry name" value="P-loop containing nucleoside triphosphate hydrolases"/>
    <property type="match status" value="1"/>
</dbReference>
<dbReference type="Gene3D" id="1.10.10.10">
    <property type="entry name" value="Winged helix-like DNA-binding domain superfamily/Winged helix DNA-binding domain"/>
    <property type="match status" value="1"/>
</dbReference>
<feature type="domain" description="Bacterial transcriptional activator" evidence="1">
    <location>
        <begin position="103"/>
        <end position="244"/>
    </location>
</feature>
<comment type="caution">
    <text evidence="2">The sequence shown here is derived from an EMBL/GenBank/DDBJ whole genome shotgun (WGS) entry which is preliminary data.</text>
</comment>
<dbReference type="SUPFAM" id="SSF46894">
    <property type="entry name" value="C-terminal effector domain of the bipartite response regulators"/>
    <property type="match status" value="1"/>
</dbReference>
<dbReference type="PRINTS" id="PR00364">
    <property type="entry name" value="DISEASERSIST"/>
</dbReference>
<evidence type="ECO:0000259" key="1">
    <source>
        <dbReference type="SMART" id="SM01043"/>
    </source>
</evidence>
<protein>
    <recommendedName>
        <fullName evidence="1">Bacterial transcriptional activator domain-containing protein</fullName>
    </recommendedName>
</protein>
<evidence type="ECO:0000313" key="2">
    <source>
        <dbReference type="EMBL" id="GAA1619452.1"/>
    </source>
</evidence>
<dbReference type="SUPFAM" id="SSF48452">
    <property type="entry name" value="TPR-like"/>
    <property type="match status" value="2"/>
</dbReference>
<organism evidence="2 3">
    <name type="scientific">Kribbella alba</name>
    <dbReference type="NCBI Taxonomy" id="190197"/>
    <lineage>
        <taxon>Bacteria</taxon>
        <taxon>Bacillati</taxon>
        <taxon>Actinomycetota</taxon>
        <taxon>Actinomycetes</taxon>
        <taxon>Propionibacteriales</taxon>
        <taxon>Kribbellaceae</taxon>
        <taxon>Kribbella</taxon>
    </lineage>
</organism>
<proteinExistence type="predicted"/>
<dbReference type="Proteomes" id="UP001501319">
    <property type="component" value="Unassembled WGS sequence"/>
</dbReference>
<keyword evidence="3" id="KW-1185">Reference proteome</keyword>